<dbReference type="EMBL" id="LAZR01002134">
    <property type="protein sequence ID" value="KKN34028.1"/>
    <property type="molecule type" value="Genomic_DNA"/>
</dbReference>
<name>A0A0F9SXT0_9ZZZZ</name>
<sequence>MLRVKACLACKKYINICTSNYEDNEKLKKFEHKHKLHTTQTILKSELKPRNKFDTIYIEAD</sequence>
<gene>
    <name evidence="1" type="ORF">LCGC14_0797890</name>
</gene>
<evidence type="ECO:0000313" key="1">
    <source>
        <dbReference type="EMBL" id="KKN34028.1"/>
    </source>
</evidence>
<accession>A0A0F9SXT0</accession>
<organism evidence="1">
    <name type="scientific">marine sediment metagenome</name>
    <dbReference type="NCBI Taxonomy" id="412755"/>
    <lineage>
        <taxon>unclassified sequences</taxon>
        <taxon>metagenomes</taxon>
        <taxon>ecological metagenomes</taxon>
    </lineage>
</organism>
<protein>
    <submittedName>
        <fullName evidence="1">Uncharacterized protein</fullName>
    </submittedName>
</protein>
<proteinExistence type="predicted"/>
<dbReference type="AlphaFoldDB" id="A0A0F9SXT0"/>
<reference evidence="1" key="1">
    <citation type="journal article" date="2015" name="Nature">
        <title>Complex archaea that bridge the gap between prokaryotes and eukaryotes.</title>
        <authorList>
            <person name="Spang A."/>
            <person name="Saw J.H."/>
            <person name="Jorgensen S.L."/>
            <person name="Zaremba-Niedzwiedzka K."/>
            <person name="Martijn J."/>
            <person name="Lind A.E."/>
            <person name="van Eijk R."/>
            <person name="Schleper C."/>
            <person name="Guy L."/>
            <person name="Ettema T.J."/>
        </authorList>
    </citation>
    <scope>NUCLEOTIDE SEQUENCE</scope>
</reference>
<comment type="caution">
    <text evidence="1">The sequence shown here is derived from an EMBL/GenBank/DDBJ whole genome shotgun (WGS) entry which is preliminary data.</text>
</comment>